<feature type="compositionally biased region" description="Basic and acidic residues" evidence="1">
    <location>
        <begin position="1"/>
        <end position="10"/>
    </location>
</feature>
<reference evidence="2" key="1">
    <citation type="submission" date="2022-08" db="UniProtKB">
        <authorList>
            <consortium name="EnsemblMetazoa"/>
        </authorList>
    </citation>
    <scope>IDENTIFICATION</scope>
    <source>
        <strain evidence="2">05x7-T-G4-1.051#20</strain>
    </source>
</reference>
<dbReference type="AlphaFoldDB" id="A0A8W8HUX7"/>
<dbReference type="OrthoDB" id="6218032at2759"/>
<organism evidence="2 3">
    <name type="scientific">Magallana gigas</name>
    <name type="common">Pacific oyster</name>
    <name type="synonym">Crassostrea gigas</name>
    <dbReference type="NCBI Taxonomy" id="29159"/>
    <lineage>
        <taxon>Eukaryota</taxon>
        <taxon>Metazoa</taxon>
        <taxon>Spiralia</taxon>
        <taxon>Lophotrochozoa</taxon>
        <taxon>Mollusca</taxon>
        <taxon>Bivalvia</taxon>
        <taxon>Autobranchia</taxon>
        <taxon>Pteriomorphia</taxon>
        <taxon>Ostreida</taxon>
        <taxon>Ostreoidea</taxon>
        <taxon>Ostreidae</taxon>
        <taxon>Magallana</taxon>
    </lineage>
</organism>
<name>A0A8W8HUX7_MAGGI</name>
<feature type="compositionally biased region" description="Polar residues" evidence="1">
    <location>
        <begin position="11"/>
        <end position="40"/>
    </location>
</feature>
<accession>A0A8W8HUX7</accession>
<keyword evidence="3" id="KW-1185">Reference proteome</keyword>
<evidence type="ECO:0000313" key="3">
    <source>
        <dbReference type="Proteomes" id="UP000005408"/>
    </source>
</evidence>
<dbReference type="Proteomes" id="UP000005408">
    <property type="component" value="Unassembled WGS sequence"/>
</dbReference>
<protein>
    <submittedName>
        <fullName evidence="2">Uncharacterized protein</fullName>
    </submittedName>
</protein>
<dbReference type="EnsemblMetazoa" id="G11172.1">
    <property type="protein sequence ID" value="G11172.1:cds"/>
    <property type="gene ID" value="G11172"/>
</dbReference>
<evidence type="ECO:0000313" key="2">
    <source>
        <dbReference type="EnsemblMetazoa" id="G11172.1:cds"/>
    </source>
</evidence>
<proteinExistence type="predicted"/>
<sequence length="380" mass="42284">MDEAASKETIDSLQESIKGSDTKNIVSHLDSPQNDAASTEVTDEAKGGKDIPKEEQNSSVTEEVGYNSPLSDEDDHTSGDESFITCDEGEVLSGDENTTAIDNEIRAEGSARDSFTTSHECHETSCGECGTGDEMGAVGGARQKEIPTKGILAVKIKTKRKKILSAIPEIRPDNISLPPKKKNIIFNFSEETEDQSNEIPPKNHIDFDPVTTVRYYDSKEGDDTSKEPESFSPGEEFLQDIEGRLKKDIKFTPKRGDQHRSDLRHQQTVSSIAETKEWYLSSDDPRYGVHQSYLDPPPTATESCWTIFKTNVIDCFCCCCTPSTCTCYREVIEDDKQATQQEEQRENGGIKPVGQTMEDVLINYNDNMKEEANTPKRLGR</sequence>
<feature type="region of interest" description="Disordered" evidence="1">
    <location>
        <begin position="1"/>
        <end position="99"/>
    </location>
</feature>
<feature type="compositionally biased region" description="Basic and acidic residues" evidence="1">
    <location>
        <begin position="43"/>
        <end position="56"/>
    </location>
</feature>
<evidence type="ECO:0000256" key="1">
    <source>
        <dbReference type="SAM" id="MobiDB-lite"/>
    </source>
</evidence>